<keyword evidence="2" id="KW-1185">Reference proteome</keyword>
<protein>
    <submittedName>
        <fullName evidence="1">Uncharacterized protein</fullName>
    </submittedName>
</protein>
<dbReference type="PATRIC" id="fig|336831.14.peg.3206"/>
<dbReference type="RefSeq" id="WP_046556451.1">
    <property type="nucleotide sequence ID" value="NZ_LAHO01000003.1"/>
</dbReference>
<dbReference type="STRING" id="336831.WG68_04460"/>
<accession>A0A0M2VBR0</accession>
<evidence type="ECO:0000313" key="2">
    <source>
        <dbReference type="Proteomes" id="UP000034228"/>
    </source>
</evidence>
<sequence length="1147" mass="129104">MRKNNNVLKALTINTYYSRSVNVERDLTDEEVIRAYIPTARAKETLNRLLESANSPKRTSAFSLIGPYGSGKSSFAVFLTQLLAAKDKSANQTALNVLTKADAEIAKGYKDHLKSGGYLPLVLSGNPEPLSRRLIEAIRAAAIQNEKMPEVVDAVDELRRRDYSHEDIKQVLALLQQRFHSQGGQGLLLIIDEFGKFLEYDARHSNSEDIHLLQIIAEASKGSDTGRILFFVLLHQAFDQYAKGMSDSLKKEWSKIQGRFETIPFLESTEQTLKILANSFSYQQTAAEQAIYAEQFKTAARYFLSADLLKTSLDETELAELLQQCYPLHPITALILPQLCQKVAQNERTLFSFIGSHEPFGFRELAQNSKDGFIGLGGIYDYFIANQSGAITDSLTQKRWYEVLSAVDRLGDAESTSVSLLKAIGLLNIVGVRGGFKASEALLQLLFGSAFEEAKQTLINKSLIVFRRYSQEYAVWQGSDFDLDGATEKAKNEIGQFSLAERLNNQSPLEPIIARKYSFEKAALRYFMPVFADISSYKNLLDNSEEPRLVIVLLQGAEDQKQVKSIVKQFADQQRIADVLLFCPNATAIADSVLEVLALKQVQQYEQLLKEDRVALREFSDRLYAAEMYQRKVLKQVIDETAKAQFFAPALVSVENKLGEVAVNNRRAMQALLSQVLEHVYPYSPIIRNELINREVPSPQANLGKKNLLLALQQHSNKEAFGIEKFPPEKGIYLAIFRESGLHTVHRGCYSLSEPDAAQDNTNIIPVWQVIKEFFESTKNGAKGFDELEAKLIKPPYGVKSGVLSIFYVTAMTIWQDKLAIFEEGVYQPDGLTPMRLQIFLKNHKYFKVQLFTQANMQERFLDVLATKLGFQVGNYNLLDLTKQIMTPILAAHPYTQNTENLSEPARQLRHAVKTSNTPQRVLVDAIPKIFNIDATNNESVNEGLEQLLNAVKEIKLSYSKMLQHFAVQLGSAFSISRDTMVDLKDYVLQIKQHVSSFGNKFDGLLPEGSEEQLLINALKFKADIDEPVDWLIEILTVIGRISPEKWTDRDVETVTKRLRKIHAAFADAMELLEQEDSSKKRSNLFFVKSLSSDNAMRRQAVAINDKQVVQAQQLADDLSKLLKAQNVDESVITAALCKLIGQVIHE</sequence>
<dbReference type="Proteomes" id="UP000034228">
    <property type="component" value="Unassembled WGS sequence"/>
</dbReference>
<comment type="caution">
    <text evidence="1">The sequence shown here is derived from an EMBL/GenBank/DDBJ whole genome shotgun (WGS) entry which is preliminary data.</text>
</comment>
<proteinExistence type="predicted"/>
<gene>
    <name evidence="1" type="ORF">WG68_04460</name>
</gene>
<dbReference type="OrthoDB" id="856045at2"/>
<name>A0A0M2VBR0_9GAMM</name>
<dbReference type="SUPFAM" id="SSF52540">
    <property type="entry name" value="P-loop containing nucleoside triphosphate hydrolases"/>
    <property type="match status" value="1"/>
</dbReference>
<dbReference type="InterPro" id="IPR027417">
    <property type="entry name" value="P-loop_NTPase"/>
</dbReference>
<dbReference type="EMBL" id="LAHO01000003">
    <property type="protein sequence ID" value="KKO46563.1"/>
    <property type="molecule type" value="Genomic_DNA"/>
</dbReference>
<dbReference type="AlphaFoldDB" id="A0A0M2VBR0"/>
<reference evidence="1 2" key="1">
    <citation type="submission" date="2015-03" db="EMBL/GenBank/DDBJ databases">
        <title>Draft genome sequences of two protease-producing strains of Arsukibacterium isolated from two cold and alkaline environments.</title>
        <authorList>
            <person name="Lylloff J.E."/>
            <person name="Skov L.B."/>
            <person name="Jepsen M."/>
            <person name="Hallin P.F."/>
            <person name="Sorensen S.J."/>
            <person name="Stougaard P."/>
            <person name="Glaring M.A."/>
        </authorList>
    </citation>
    <scope>NUCLEOTIDE SEQUENCE [LARGE SCALE GENOMIC DNA]</scope>
    <source>
        <strain evidence="1 2">GCM72</strain>
    </source>
</reference>
<evidence type="ECO:0000313" key="1">
    <source>
        <dbReference type="EMBL" id="KKO46563.1"/>
    </source>
</evidence>
<organism evidence="1 2">
    <name type="scientific">Arsukibacterium ikkense</name>
    <dbReference type="NCBI Taxonomy" id="336831"/>
    <lineage>
        <taxon>Bacteria</taxon>
        <taxon>Pseudomonadati</taxon>
        <taxon>Pseudomonadota</taxon>
        <taxon>Gammaproteobacteria</taxon>
        <taxon>Chromatiales</taxon>
        <taxon>Chromatiaceae</taxon>
        <taxon>Arsukibacterium</taxon>
    </lineage>
</organism>